<dbReference type="InterPro" id="IPR008271">
    <property type="entry name" value="Ser/Thr_kinase_AS"/>
</dbReference>
<dbReference type="Pfam" id="PF00069">
    <property type="entry name" value="Pkinase"/>
    <property type="match status" value="1"/>
</dbReference>
<feature type="region of interest" description="Disordered" evidence="1">
    <location>
        <begin position="43"/>
        <end position="108"/>
    </location>
</feature>
<evidence type="ECO:0000259" key="2">
    <source>
        <dbReference type="PROSITE" id="PS50011"/>
    </source>
</evidence>
<proteinExistence type="predicted"/>
<dbReference type="PANTHER" id="PTHR44329:SF73">
    <property type="entry name" value="OS01G0201200 PROTEIN"/>
    <property type="match status" value="1"/>
</dbReference>
<dbReference type="InterPro" id="IPR051681">
    <property type="entry name" value="Ser/Thr_Kinases-Pseudokinases"/>
</dbReference>
<evidence type="ECO:0000313" key="4">
    <source>
        <dbReference type="Proteomes" id="UP000585474"/>
    </source>
</evidence>
<dbReference type="Gene3D" id="1.10.510.10">
    <property type="entry name" value="Transferase(Phosphotransferase) domain 1"/>
    <property type="match status" value="2"/>
</dbReference>
<dbReference type="PROSITE" id="PS50011">
    <property type="entry name" value="PROTEIN_KINASE_DOM"/>
    <property type="match status" value="1"/>
</dbReference>
<dbReference type="GO" id="GO:0004674">
    <property type="term" value="F:protein serine/threonine kinase activity"/>
    <property type="evidence" value="ECO:0007669"/>
    <property type="project" value="TreeGrafter"/>
</dbReference>
<evidence type="ECO:0000313" key="3">
    <source>
        <dbReference type="EMBL" id="GFZ06214.1"/>
    </source>
</evidence>
<protein>
    <submittedName>
        <fullName evidence="3">Protein kinase superfamily protein</fullName>
    </submittedName>
</protein>
<keyword evidence="4" id="KW-1185">Reference proteome</keyword>
<dbReference type="PROSITE" id="PS00108">
    <property type="entry name" value="PROTEIN_KINASE_ST"/>
    <property type="match status" value="1"/>
</dbReference>
<evidence type="ECO:0000256" key="1">
    <source>
        <dbReference type="SAM" id="MobiDB-lite"/>
    </source>
</evidence>
<gene>
    <name evidence="3" type="ORF">Acr_18g0003840</name>
</gene>
<dbReference type="InterPro" id="IPR000719">
    <property type="entry name" value="Prot_kinase_dom"/>
</dbReference>
<dbReference type="GO" id="GO:0005524">
    <property type="term" value="F:ATP binding"/>
    <property type="evidence" value="ECO:0007669"/>
    <property type="project" value="InterPro"/>
</dbReference>
<comment type="caution">
    <text evidence="3">The sequence shown here is derived from an EMBL/GenBank/DDBJ whole genome shotgun (WGS) entry which is preliminary data.</text>
</comment>
<name>A0A7J0G5Z4_9ERIC</name>
<keyword evidence="3" id="KW-0808">Transferase</keyword>
<accession>A0A7J0G5Z4</accession>
<reference evidence="3 4" key="1">
    <citation type="submission" date="2019-07" db="EMBL/GenBank/DDBJ databases">
        <title>De Novo Assembly of kiwifruit Actinidia rufa.</title>
        <authorList>
            <person name="Sugita-Konishi S."/>
            <person name="Sato K."/>
            <person name="Mori E."/>
            <person name="Abe Y."/>
            <person name="Kisaki G."/>
            <person name="Hamano K."/>
            <person name="Suezawa K."/>
            <person name="Otani M."/>
            <person name="Fukuda T."/>
            <person name="Manabe T."/>
            <person name="Gomi K."/>
            <person name="Tabuchi M."/>
            <person name="Akimitsu K."/>
            <person name="Kataoka I."/>
        </authorList>
    </citation>
    <scope>NUCLEOTIDE SEQUENCE [LARGE SCALE GENOMIC DNA]</scope>
    <source>
        <strain evidence="4">cv. Fuchu</strain>
    </source>
</reference>
<organism evidence="3 4">
    <name type="scientific">Actinidia rufa</name>
    <dbReference type="NCBI Taxonomy" id="165716"/>
    <lineage>
        <taxon>Eukaryota</taxon>
        <taxon>Viridiplantae</taxon>
        <taxon>Streptophyta</taxon>
        <taxon>Embryophyta</taxon>
        <taxon>Tracheophyta</taxon>
        <taxon>Spermatophyta</taxon>
        <taxon>Magnoliopsida</taxon>
        <taxon>eudicotyledons</taxon>
        <taxon>Gunneridae</taxon>
        <taxon>Pentapetalae</taxon>
        <taxon>asterids</taxon>
        <taxon>Ericales</taxon>
        <taxon>Actinidiaceae</taxon>
        <taxon>Actinidia</taxon>
    </lineage>
</organism>
<dbReference type="Proteomes" id="UP000585474">
    <property type="component" value="Unassembled WGS sequence"/>
</dbReference>
<dbReference type="OrthoDB" id="4062651at2759"/>
<keyword evidence="3" id="KW-0418">Kinase</keyword>
<dbReference type="SUPFAM" id="SSF56112">
    <property type="entry name" value="Protein kinase-like (PK-like)"/>
    <property type="match status" value="1"/>
</dbReference>
<dbReference type="EMBL" id="BJWL01000018">
    <property type="protein sequence ID" value="GFZ06214.1"/>
    <property type="molecule type" value="Genomic_DNA"/>
</dbReference>
<dbReference type="InterPro" id="IPR011009">
    <property type="entry name" value="Kinase-like_dom_sf"/>
</dbReference>
<feature type="domain" description="Protein kinase" evidence="2">
    <location>
        <begin position="183"/>
        <end position="516"/>
    </location>
</feature>
<sequence length="559" mass="63215">MEGEANSWLRRAKFSHTVYHRLDPSRYASISLTIQREPNLGVKLKPGNASVNPKRGPSVADIHRNRSTNKQRSVSPLPETELSDTFKEALSNQKRFSTPRPQRKEREKGITGKLFHKDFRETQVPDSKSTLSRSPLRHFSPMKIHSKIKSRKESSWTKYFDHGGGRVTSVEAADEWMVDLSKLFLGLRFAHGAHSQLYHGIYKDEPVAVKIIRVPDDDENGGALAVKLEKQFTREVTLLSRLNHQNVIKHAESHWFSVSSQIALDIARGMEYIHSQGVIHRDLKPENVLINQDFHMKIADFGIACGEAYCDLLADDPGTYRWMAPEMIKRKAYCRKVDVCTALDLFCGKCLTSAYDKTHPPVLVMFGGGGYITYLDDVNGIIISEIFQQEEISISHSRGAIYYSSLSKMGDRLWSDGGPLWGFGGGGIAVRWWSDGVFLMVVQWWRDVGPVVVRWGPDKGSLVAGLRTVGNFQNLRPAIPGDCPPAMRALIEQCWSLQPEKRPDFWQVVKVLEQFESSLARGGSLDLVQNPTCQDHKKGRRHWIQKLGPMQSHAKPKFT</sequence>
<feature type="compositionally biased region" description="Polar residues" evidence="1">
    <location>
        <begin position="90"/>
        <end position="100"/>
    </location>
</feature>
<dbReference type="SMART" id="SM00220">
    <property type="entry name" value="S_TKc"/>
    <property type="match status" value="1"/>
</dbReference>
<dbReference type="AlphaFoldDB" id="A0A7J0G5Z4"/>
<dbReference type="PANTHER" id="PTHR44329">
    <property type="entry name" value="SERINE/THREONINE-PROTEIN KINASE TNNI3K-RELATED"/>
    <property type="match status" value="1"/>
</dbReference>
<dbReference type="Gene3D" id="3.30.200.20">
    <property type="entry name" value="Phosphorylase Kinase, domain 1"/>
    <property type="match status" value="1"/>
</dbReference>